<evidence type="ECO:0000259" key="1">
    <source>
        <dbReference type="Pfam" id="PF13577"/>
    </source>
</evidence>
<organism evidence="2 3">
    <name type="scientific">Alteraurantiacibacter buctensis</name>
    <dbReference type="NCBI Taxonomy" id="1503981"/>
    <lineage>
        <taxon>Bacteria</taxon>
        <taxon>Pseudomonadati</taxon>
        <taxon>Pseudomonadota</taxon>
        <taxon>Alphaproteobacteria</taxon>
        <taxon>Sphingomonadales</taxon>
        <taxon>Erythrobacteraceae</taxon>
        <taxon>Alteraurantiacibacter</taxon>
    </lineage>
</organism>
<dbReference type="InterPro" id="IPR037401">
    <property type="entry name" value="SnoaL-like"/>
</dbReference>
<dbReference type="InterPro" id="IPR032710">
    <property type="entry name" value="NTF2-like_dom_sf"/>
</dbReference>
<accession>A0A844YSY1</accession>
<dbReference type="OrthoDB" id="7510033at2"/>
<evidence type="ECO:0000313" key="2">
    <source>
        <dbReference type="EMBL" id="MXO70180.1"/>
    </source>
</evidence>
<feature type="domain" description="SnoaL-like" evidence="1">
    <location>
        <begin position="8"/>
        <end position="144"/>
    </location>
</feature>
<name>A0A844YSY1_9SPHN</name>
<reference evidence="2 3" key="1">
    <citation type="submission" date="2019-12" db="EMBL/GenBank/DDBJ databases">
        <title>Genomic-based taxomic classification of the family Erythrobacteraceae.</title>
        <authorList>
            <person name="Xu L."/>
        </authorList>
    </citation>
    <scope>NUCLEOTIDE SEQUENCE [LARGE SCALE GENOMIC DNA]</scope>
    <source>
        <strain evidence="2 3">M0322</strain>
    </source>
</reference>
<dbReference type="RefSeq" id="WP_160770128.1">
    <property type="nucleotide sequence ID" value="NZ_WTYV01000001.1"/>
</dbReference>
<sequence length="174" mass="20297">MKYPPTYAQDRAEIEDLMARYLMAMDYNDFDTYAETFTEDGTLDYATGVITGRENIRAESKAFKERVGSMWRDVDGNPALLRHVLCHSVIRVDGDDAWHTGFWFEMDNGGPKNDKDRKTILMGTYGIYEDQLKRVDGEWKFFYRNIRNEFLPGRESVKENPVWNVDKGVLPFRG</sequence>
<comment type="caution">
    <text evidence="2">The sequence shown here is derived from an EMBL/GenBank/DDBJ whole genome shotgun (WGS) entry which is preliminary data.</text>
</comment>
<dbReference type="Pfam" id="PF13577">
    <property type="entry name" value="SnoaL_4"/>
    <property type="match status" value="1"/>
</dbReference>
<proteinExistence type="predicted"/>
<dbReference type="Proteomes" id="UP000466966">
    <property type="component" value="Unassembled WGS sequence"/>
</dbReference>
<evidence type="ECO:0000313" key="3">
    <source>
        <dbReference type="Proteomes" id="UP000466966"/>
    </source>
</evidence>
<keyword evidence="3" id="KW-1185">Reference proteome</keyword>
<dbReference type="AlphaFoldDB" id="A0A844YSY1"/>
<dbReference type="Gene3D" id="3.10.450.50">
    <property type="match status" value="1"/>
</dbReference>
<gene>
    <name evidence="2" type="ORF">GRI99_00865</name>
</gene>
<dbReference type="SUPFAM" id="SSF54427">
    <property type="entry name" value="NTF2-like"/>
    <property type="match status" value="1"/>
</dbReference>
<dbReference type="EMBL" id="WTYV01000001">
    <property type="protein sequence ID" value="MXO70180.1"/>
    <property type="molecule type" value="Genomic_DNA"/>
</dbReference>
<protein>
    <recommendedName>
        <fullName evidence="1">SnoaL-like domain-containing protein</fullName>
    </recommendedName>
</protein>